<dbReference type="PANTHER" id="PTHR23504">
    <property type="entry name" value="MAJOR FACILITATOR SUPERFAMILY DOMAIN-CONTAINING PROTEIN 10"/>
    <property type="match status" value="1"/>
</dbReference>
<dbReference type="CDD" id="cd17330">
    <property type="entry name" value="MFS_SLC46_TetA_like"/>
    <property type="match status" value="1"/>
</dbReference>
<protein>
    <recommendedName>
        <fullName evidence="8">Major facilitator superfamily (MFS) profile domain-containing protein</fullName>
    </recommendedName>
</protein>
<dbReference type="PANTHER" id="PTHR23504:SF15">
    <property type="entry name" value="MAJOR FACILITATOR SUPERFAMILY (MFS) PROFILE DOMAIN-CONTAINING PROTEIN"/>
    <property type="match status" value="1"/>
</dbReference>
<keyword evidence="2" id="KW-0813">Transport</keyword>
<dbReference type="AlphaFoldDB" id="A0AAV9XIJ5"/>
<evidence type="ECO:0000256" key="1">
    <source>
        <dbReference type="ARBA" id="ARBA00004141"/>
    </source>
</evidence>
<dbReference type="PRINTS" id="PR01035">
    <property type="entry name" value="TCRTETA"/>
</dbReference>
<dbReference type="GO" id="GO:0016020">
    <property type="term" value="C:membrane"/>
    <property type="evidence" value="ECO:0007669"/>
    <property type="project" value="UniProtKB-SubCell"/>
</dbReference>
<evidence type="ECO:0000313" key="9">
    <source>
        <dbReference type="EMBL" id="KAK6541945.1"/>
    </source>
</evidence>
<feature type="transmembrane region" description="Helical" evidence="7">
    <location>
        <begin position="46"/>
        <end position="63"/>
    </location>
</feature>
<feature type="domain" description="Major facilitator superfamily (MFS) profile" evidence="8">
    <location>
        <begin position="1"/>
        <end position="399"/>
    </location>
</feature>
<keyword evidence="5 7" id="KW-0472">Membrane</keyword>
<keyword evidence="10" id="KW-1185">Reference proteome</keyword>
<feature type="transmembrane region" description="Helical" evidence="7">
    <location>
        <begin position="110"/>
        <end position="130"/>
    </location>
</feature>
<organism evidence="9 10">
    <name type="scientific">Orbilia ellipsospora</name>
    <dbReference type="NCBI Taxonomy" id="2528407"/>
    <lineage>
        <taxon>Eukaryota</taxon>
        <taxon>Fungi</taxon>
        <taxon>Dikarya</taxon>
        <taxon>Ascomycota</taxon>
        <taxon>Pezizomycotina</taxon>
        <taxon>Orbiliomycetes</taxon>
        <taxon>Orbiliales</taxon>
        <taxon>Orbiliaceae</taxon>
        <taxon>Orbilia</taxon>
    </lineage>
</organism>
<feature type="transmembrane region" description="Helical" evidence="7">
    <location>
        <begin position="329"/>
        <end position="352"/>
    </location>
</feature>
<evidence type="ECO:0000256" key="2">
    <source>
        <dbReference type="ARBA" id="ARBA00022448"/>
    </source>
</evidence>
<feature type="transmembrane region" description="Helical" evidence="7">
    <location>
        <begin position="298"/>
        <end position="317"/>
    </location>
</feature>
<dbReference type="InterPro" id="IPR011701">
    <property type="entry name" value="MFS"/>
</dbReference>
<name>A0AAV9XIJ5_9PEZI</name>
<accession>A0AAV9XIJ5</accession>
<dbReference type="InterPro" id="IPR036259">
    <property type="entry name" value="MFS_trans_sf"/>
</dbReference>
<dbReference type="EMBL" id="JAVHJO010000003">
    <property type="protein sequence ID" value="KAK6541945.1"/>
    <property type="molecule type" value="Genomic_DNA"/>
</dbReference>
<feature type="transmembrane region" description="Helical" evidence="7">
    <location>
        <begin position="262"/>
        <end position="286"/>
    </location>
</feature>
<keyword evidence="3 7" id="KW-0812">Transmembrane</keyword>
<evidence type="ECO:0000259" key="8">
    <source>
        <dbReference type="PROSITE" id="PS50850"/>
    </source>
</evidence>
<dbReference type="Proteomes" id="UP001365542">
    <property type="component" value="Unassembled WGS sequence"/>
</dbReference>
<reference evidence="9 10" key="1">
    <citation type="submission" date="2019-10" db="EMBL/GenBank/DDBJ databases">
        <authorList>
            <person name="Palmer J.M."/>
        </authorList>
    </citation>
    <scope>NUCLEOTIDE SEQUENCE [LARGE SCALE GENOMIC DNA]</scope>
    <source>
        <strain evidence="9 10">TWF694</strain>
    </source>
</reference>
<feature type="transmembrane region" description="Helical" evidence="7">
    <location>
        <begin position="69"/>
        <end position="89"/>
    </location>
</feature>
<evidence type="ECO:0000313" key="10">
    <source>
        <dbReference type="Proteomes" id="UP001365542"/>
    </source>
</evidence>
<dbReference type="InterPro" id="IPR001958">
    <property type="entry name" value="Tet-R_TetA/multi-R_MdtG-like"/>
</dbReference>
<evidence type="ECO:0000256" key="5">
    <source>
        <dbReference type="ARBA" id="ARBA00023136"/>
    </source>
</evidence>
<evidence type="ECO:0000256" key="7">
    <source>
        <dbReference type="SAM" id="Phobius"/>
    </source>
</evidence>
<dbReference type="PROSITE" id="PS50850">
    <property type="entry name" value="MFS"/>
    <property type="match status" value="1"/>
</dbReference>
<dbReference type="Gene3D" id="1.20.1250.20">
    <property type="entry name" value="MFS general substrate transporter like domains"/>
    <property type="match status" value="1"/>
</dbReference>
<dbReference type="SUPFAM" id="SSF103473">
    <property type="entry name" value="MFS general substrate transporter"/>
    <property type="match status" value="1"/>
</dbReference>
<dbReference type="GO" id="GO:0022857">
    <property type="term" value="F:transmembrane transporter activity"/>
    <property type="evidence" value="ECO:0007669"/>
    <property type="project" value="InterPro"/>
</dbReference>
<keyword evidence="4 7" id="KW-1133">Transmembrane helix</keyword>
<evidence type="ECO:0000256" key="3">
    <source>
        <dbReference type="ARBA" id="ARBA00022692"/>
    </source>
</evidence>
<feature type="region of interest" description="Disordered" evidence="6">
    <location>
        <begin position="191"/>
        <end position="214"/>
    </location>
</feature>
<proteinExistence type="predicted"/>
<gene>
    <name evidence="9" type="ORF">TWF694_007717</name>
</gene>
<sequence>MVRDFGFNEDERLIGSRAGFITSSFYLAQMLTTTIWGALSDKYGRRYILLIGLFGNTVSLVLFGTSQSLFYAILFRSFCGILNGNIAVARTSVGELAVQLNLDQAKAFSLFGFCSALGFVVGPLIGGSLSNPAQSLGIAGPNQIFVTYPYLLPCIVGAMLSGSTFIASVFLLDETNAAVRSRIIISSGEDGERQPLLSAPPTGEHRGGQKTNENTIKKPKIEKAAFWCIVGASIMCLHSIIFDELFPLFAAASSEGNVGLGYSASQIASCLSLMGGFIFLSQLVLYPILNKHSTTLNLWRLSSTTFMVIYPLFPLIPRLSGLGYYVQKSVLLSCMASRFTMIVIAYTSINILMNNSTEAGSRGLVNGTIVLFFRPIRWSSPRRSSMVMEHFKQPWVPVE</sequence>
<evidence type="ECO:0000256" key="6">
    <source>
        <dbReference type="SAM" id="MobiDB-lite"/>
    </source>
</evidence>
<evidence type="ECO:0000256" key="4">
    <source>
        <dbReference type="ARBA" id="ARBA00022989"/>
    </source>
</evidence>
<feature type="transmembrane region" description="Helical" evidence="7">
    <location>
        <begin position="224"/>
        <end position="242"/>
    </location>
</feature>
<feature type="transmembrane region" description="Helical" evidence="7">
    <location>
        <begin position="20"/>
        <end position="39"/>
    </location>
</feature>
<dbReference type="InterPro" id="IPR020846">
    <property type="entry name" value="MFS_dom"/>
</dbReference>
<comment type="subcellular location">
    <subcellularLocation>
        <location evidence="1">Membrane</location>
        <topology evidence="1">Multi-pass membrane protein</topology>
    </subcellularLocation>
</comment>
<comment type="caution">
    <text evidence="9">The sequence shown here is derived from an EMBL/GenBank/DDBJ whole genome shotgun (WGS) entry which is preliminary data.</text>
</comment>
<feature type="transmembrane region" description="Helical" evidence="7">
    <location>
        <begin position="150"/>
        <end position="172"/>
    </location>
</feature>
<dbReference type="Pfam" id="PF07690">
    <property type="entry name" value="MFS_1"/>
    <property type="match status" value="1"/>
</dbReference>